<dbReference type="PROSITE" id="PS51898">
    <property type="entry name" value="TYR_RECOMBINASE"/>
    <property type="match status" value="1"/>
</dbReference>
<sequence>MSWGRYGGRVVRHVVIGDLRVQQIDRKDGRRSWTIVWPEGTVHQEADRFLREYEGSGTQRTYAYLLVDHLRWLEHECRGVDAVVLRDLERYMGLVGAKVRLPLGEPWRLGKRPYGQAALSTAAACLKGFYLQLASLGVNTDLGSALNISRLPTRADRDRALLGHVTRSLPANPLAPRRVRRRHPKMLPEGAKERLLAEVRAARDRMLVSWLTDGGFRIGEMCGLHLADLHLRERAACGDCRAPHVHICHRETNPNRARAKTKYPWSVESGVVTGGLVKRVSPNMIHTHFEYITSEYPKQAGYGMLLVQLHGPQRGQPWATVGARRMLGRAAARAGLGNVNPHAFRHEFASAVLDASRGNLVITRDAGGWASTSTPDEIYGHVDIYDPAFDAALRKVWGERA</sequence>
<evidence type="ECO:0000256" key="3">
    <source>
        <dbReference type="ARBA" id="ARBA00023172"/>
    </source>
</evidence>
<dbReference type="AlphaFoldDB" id="A0A5P2CCU1"/>
<proteinExistence type="inferred from homology"/>
<dbReference type="Proteomes" id="UP000322927">
    <property type="component" value="Chromosome"/>
</dbReference>
<feature type="domain" description="Tyr recombinase" evidence="4">
    <location>
        <begin position="182"/>
        <end position="395"/>
    </location>
</feature>
<dbReference type="GO" id="GO:0006310">
    <property type="term" value="P:DNA recombination"/>
    <property type="evidence" value="ECO:0007669"/>
    <property type="project" value="UniProtKB-KW"/>
</dbReference>
<evidence type="ECO:0000256" key="2">
    <source>
        <dbReference type="ARBA" id="ARBA00023125"/>
    </source>
</evidence>
<name>A0A5P2CCU1_STRVZ</name>
<dbReference type="SUPFAM" id="SSF56349">
    <property type="entry name" value="DNA breaking-rejoining enzymes"/>
    <property type="match status" value="1"/>
</dbReference>
<protein>
    <submittedName>
        <fullName evidence="5">Integrase</fullName>
    </submittedName>
</protein>
<dbReference type="EMBL" id="CP029192">
    <property type="protein sequence ID" value="QES38569.1"/>
    <property type="molecule type" value="Genomic_DNA"/>
</dbReference>
<dbReference type="InterPro" id="IPR013762">
    <property type="entry name" value="Integrase-like_cat_sf"/>
</dbReference>
<evidence type="ECO:0000313" key="5">
    <source>
        <dbReference type="EMBL" id="QES38569.1"/>
    </source>
</evidence>
<dbReference type="GO" id="GO:0015074">
    <property type="term" value="P:DNA integration"/>
    <property type="evidence" value="ECO:0007669"/>
    <property type="project" value="InterPro"/>
</dbReference>
<evidence type="ECO:0000259" key="4">
    <source>
        <dbReference type="PROSITE" id="PS51898"/>
    </source>
</evidence>
<accession>A0A5P2CCU1</accession>
<dbReference type="PANTHER" id="PTHR30349">
    <property type="entry name" value="PHAGE INTEGRASE-RELATED"/>
    <property type="match status" value="1"/>
</dbReference>
<dbReference type="InterPro" id="IPR002104">
    <property type="entry name" value="Integrase_catalytic"/>
</dbReference>
<evidence type="ECO:0000256" key="1">
    <source>
        <dbReference type="ARBA" id="ARBA00008857"/>
    </source>
</evidence>
<dbReference type="GO" id="GO:0003677">
    <property type="term" value="F:DNA binding"/>
    <property type="evidence" value="ECO:0007669"/>
    <property type="project" value="UniProtKB-KW"/>
</dbReference>
<dbReference type="Gene3D" id="1.10.443.10">
    <property type="entry name" value="Intergrase catalytic core"/>
    <property type="match status" value="1"/>
</dbReference>
<dbReference type="InterPro" id="IPR011010">
    <property type="entry name" value="DNA_brk_join_enz"/>
</dbReference>
<dbReference type="InterPro" id="IPR050090">
    <property type="entry name" value="Tyrosine_recombinase_XerCD"/>
</dbReference>
<keyword evidence="3" id="KW-0233">DNA recombination</keyword>
<dbReference type="OrthoDB" id="9803188at2"/>
<gene>
    <name evidence="5" type="ORF">DEJ48_38770</name>
</gene>
<reference evidence="5 6" key="1">
    <citation type="submission" date="2018-05" db="EMBL/GenBank/DDBJ databases">
        <title>Streptomyces venezuelae.</title>
        <authorList>
            <person name="Kim W."/>
            <person name="Lee N."/>
            <person name="Cho B.-K."/>
        </authorList>
    </citation>
    <scope>NUCLEOTIDE SEQUENCE [LARGE SCALE GENOMIC DNA]</scope>
    <source>
        <strain evidence="5 6">ATCC 14584</strain>
    </source>
</reference>
<dbReference type="PANTHER" id="PTHR30349:SF41">
    <property type="entry name" value="INTEGRASE_RECOMBINASE PROTEIN MJ0367-RELATED"/>
    <property type="match status" value="1"/>
</dbReference>
<keyword evidence="2" id="KW-0238">DNA-binding</keyword>
<evidence type="ECO:0000313" key="6">
    <source>
        <dbReference type="Proteomes" id="UP000322927"/>
    </source>
</evidence>
<comment type="similarity">
    <text evidence="1">Belongs to the 'phage' integrase family.</text>
</comment>
<organism evidence="5 6">
    <name type="scientific">Streptomyces venezuelae</name>
    <dbReference type="NCBI Taxonomy" id="54571"/>
    <lineage>
        <taxon>Bacteria</taxon>
        <taxon>Bacillati</taxon>
        <taxon>Actinomycetota</taxon>
        <taxon>Actinomycetes</taxon>
        <taxon>Kitasatosporales</taxon>
        <taxon>Streptomycetaceae</taxon>
        <taxon>Streptomyces</taxon>
    </lineage>
</organism>